<comment type="caution">
    <text evidence="4">The sequence shown here is derived from an EMBL/GenBank/DDBJ whole genome shotgun (WGS) entry which is preliminary data.</text>
</comment>
<dbReference type="EMBL" id="MLFT02000001">
    <property type="protein sequence ID" value="PHT60499.1"/>
    <property type="molecule type" value="Genomic_DNA"/>
</dbReference>
<dbReference type="OrthoDB" id="4806556at2759"/>
<evidence type="ECO:0000259" key="3">
    <source>
        <dbReference type="Pfam" id="PF17766"/>
    </source>
</evidence>
<dbReference type="InterPro" id="IPR041469">
    <property type="entry name" value="Subtilisin-like_FN3"/>
</dbReference>
<dbReference type="Proteomes" id="UP000224567">
    <property type="component" value="Unassembled WGS sequence"/>
</dbReference>
<dbReference type="PANTHER" id="PTHR10795">
    <property type="entry name" value="PROPROTEIN CONVERTASE SUBTILISIN/KEXIN"/>
    <property type="match status" value="1"/>
</dbReference>
<sequence>MMKGVLVSGSAGNRGPDIGSLNNGSPWILCVASGHTDPTFAGTLTIGNGIKIDPYYPSFIALYSREGNFTLLEQKFKRIVTNVGQGAATYKAKITVPKNNTVSVSLQILVFKNKNEKQSYMLTIRYIGPNNYDGSITWIEQNGNQTVRSPIVISPIIEIW</sequence>
<evidence type="ECO:0000256" key="1">
    <source>
        <dbReference type="ARBA" id="ARBA00011073"/>
    </source>
</evidence>
<dbReference type="GO" id="GO:0004252">
    <property type="term" value="F:serine-type endopeptidase activity"/>
    <property type="evidence" value="ECO:0007669"/>
    <property type="project" value="InterPro"/>
</dbReference>
<reference evidence="5" key="2">
    <citation type="journal article" date="2017" name="J. Anim. Genet.">
        <title>Multiple reference genome sequences of hot pepper reveal the massive evolution of plant disease resistance genes by retroduplication.</title>
        <authorList>
            <person name="Kim S."/>
            <person name="Park J."/>
            <person name="Yeom S.-I."/>
            <person name="Kim Y.-M."/>
            <person name="Seo E."/>
            <person name="Kim K.-T."/>
            <person name="Kim M.-S."/>
            <person name="Lee J.M."/>
            <person name="Cheong K."/>
            <person name="Shin H.-S."/>
            <person name="Kim S.-B."/>
            <person name="Han K."/>
            <person name="Lee J."/>
            <person name="Park M."/>
            <person name="Lee H.-A."/>
            <person name="Lee H.-Y."/>
            <person name="Lee Y."/>
            <person name="Oh S."/>
            <person name="Lee J.H."/>
            <person name="Choi E."/>
            <person name="Choi E."/>
            <person name="Lee S.E."/>
            <person name="Jeon J."/>
            <person name="Kim H."/>
            <person name="Choi G."/>
            <person name="Song H."/>
            <person name="Lee J."/>
            <person name="Lee S.-C."/>
            <person name="Kwon J.-K."/>
            <person name="Lee H.-Y."/>
            <person name="Koo N."/>
            <person name="Hong Y."/>
            <person name="Kim R.W."/>
            <person name="Kang W.-H."/>
            <person name="Huh J.H."/>
            <person name="Kang B.-C."/>
            <person name="Yang T.-J."/>
            <person name="Lee Y.-H."/>
            <person name="Bennetzen J.L."/>
            <person name="Choi D."/>
        </authorList>
    </citation>
    <scope>NUCLEOTIDE SEQUENCE [LARGE SCALE GENOMIC DNA]</scope>
    <source>
        <strain evidence="5">cv. PBC81</strain>
    </source>
</reference>
<protein>
    <recommendedName>
        <fullName evidence="3">Subtilisin-like protease fibronectin type-III domain-containing protein</fullName>
    </recommendedName>
</protein>
<dbReference type="InterPro" id="IPR036852">
    <property type="entry name" value="Peptidase_S8/S53_dom_sf"/>
</dbReference>
<evidence type="ECO:0000256" key="2">
    <source>
        <dbReference type="ARBA" id="ARBA00022729"/>
    </source>
</evidence>
<dbReference type="Pfam" id="PF17766">
    <property type="entry name" value="fn3_6"/>
    <property type="match status" value="1"/>
</dbReference>
<evidence type="ECO:0000313" key="4">
    <source>
        <dbReference type="EMBL" id="PHT60499.1"/>
    </source>
</evidence>
<keyword evidence="2" id="KW-0732">Signal</keyword>
<reference evidence="4 5" key="1">
    <citation type="journal article" date="2017" name="Genome Biol.">
        <title>New reference genome sequences of hot pepper reveal the massive evolution of plant disease-resistance genes by retroduplication.</title>
        <authorList>
            <person name="Kim S."/>
            <person name="Park J."/>
            <person name="Yeom S.I."/>
            <person name="Kim Y.M."/>
            <person name="Seo E."/>
            <person name="Kim K.T."/>
            <person name="Kim M.S."/>
            <person name="Lee J.M."/>
            <person name="Cheong K."/>
            <person name="Shin H.S."/>
            <person name="Kim S.B."/>
            <person name="Han K."/>
            <person name="Lee J."/>
            <person name="Park M."/>
            <person name="Lee H.A."/>
            <person name="Lee H.Y."/>
            <person name="Lee Y."/>
            <person name="Oh S."/>
            <person name="Lee J.H."/>
            <person name="Choi E."/>
            <person name="Choi E."/>
            <person name="Lee S.E."/>
            <person name="Jeon J."/>
            <person name="Kim H."/>
            <person name="Choi G."/>
            <person name="Song H."/>
            <person name="Lee J."/>
            <person name="Lee S.C."/>
            <person name="Kwon J.K."/>
            <person name="Lee H.Y."/>
            <person name="Koo N."/>
            <person name="Hong Y."/>
            <person name="Kim R.W."/>
            <person name="Kang W.H."/>
            <person name="Huh J.H."/>
            <person name="Kang B.C."/>
            <person name="Yang T.J."/>
            <person name="Lee Y.H."/>
            <person name="Bennetzen J.L."/>
            <person name="Choi D."/>
        </authorList>
    </citation>
    <scope>NUCLEOTIDE SEQUENCE [LARGE SCALE GENOMIC DNA]</scope>
    <source>
        <strain evidence="5">cv. PBC81</strain>
    </source>
</reference>
<organism evidence="4 5">
    <name type="scientific">Capsicum baccatum</name>
    <name type="common">Peruvian pepper</name>
    <dbReference type="NCBI Taxonomy" id="33114"/>
    <lineage>
        <taxon>Eukaryota</taxon>
        <taxon>Viridiplantae</taxon>
        <taxon>Streptophyta</taxon>
        <taxon>Embryophyta</taxon>
        <taxon>Tracheophyta</taxon>
        <taxon>Spermatophyta</taxon>
        <taxon>Magnoliopsida</taxon>
        <taxon>eudicotyledons</taxon>
        <taxon>Gunneridae</taxon>
        <taxon>Pentapetalae</taxon>
        <taxon>asterids</taxon>
        <taxon>lamiids</taxon>
        <taxon>Solanales</taxon>
        <taxon>Solanaceae</taxon>
        <taxon>Solanoideae</taxon>
        <taxon>Capsiceae</taxon>
        <taxon>Capsicum</taxon>
    </lineage>
</organism>
<accession>A0A2G2XSS4</accession>
<feature type="domain" description="Subtilisin-like protease fibronectin type-III" evidence="3">
    <location>
        <begin position="56"/>
        <end position="153"/>
    </location>
</feature>
<evidence type="ECO:0000313" key="5">
    <source>
        <dbReference type="Proteomes" id="UP000224567"/>
    </source>
</evidence>
<comment type="similarity">
    <text evidence="1">Belongs to the peptidase S8 family.</text>
</comment>
<proteinExistence type="inferred from homology"/>
<dbReference type="AlphaFoldDB" id="A0A2G2XSS4"/>
<keyword evidence="5" id="KW-1185">Reference proteome</keyword>
<gene>
    <name evidence="4" type="ORF">CQW23_02862</name>
</gene>
<dbReference type="GO" id="GO:0006508">
    <property type="term" value="P:proteolysis"/>
    <property type="evidence" value="ECO:0007669"/>
    <property type="project" value="InterPro"/>
</dbReference>
<dbReference type="InterPro" id="IPR045051">
    <property type="entry name" value="SBT"/>
</dbReference>
<dbReference type="Gene3D" id="2.60.40.2310">
    <property type="match status" value="1"/>
</dbReference>
<dbReference type="SUPFAM" id="SSF52743">
    <property type="entry name" value="Subtilisin-like"/>
    <property type="match status" value="1"/>
</dbReference>
<name>A0A2G2XSS4_CAPBA</name>